<dbReference type="AlphaFoldDB" id="A0A9W6VCF9"/>
<gene>
    <name evidence="1" type="ORF">Atai01_03290</name>
</gene>
<keyword evidence="2" id="KW-1185">Reference proteome</keyword>
<evidence type="ECO:0000313" key="1">
    <source>
        <dbReference type="EMBL" id="GLY63710.1"/>
    </source>
</evidence>
<proteinExistence type="predicted"/>
<protein>
    <submittedName>
        <fullName evidence="1">Uncharacterized protein</fullName>
    </submittedName>
</protein>
<organism evidence="1 2">
    <name type="scientific">Amycolatopsis taiwanensis</name>
    <dbReference type="NCBI Taxonomy" id="342230"/>
    <lineage>
        <taxon>Bacteria</taxon>
        <taxon>Bacillati</taxon>
        <taxon>Actinomycetota</taxon>
        <taxon>Actinomycetes</taxon>
        <taxon>Pseudonocardiales</taxon>
        <taxon>Pseudonocardiaceae</taxon>
        <taxon>Amycolatopsis</taxon>
    </lineage>
</organism>
<dbReference type="Proteomes" id="UP001165136">
    <property type="component" value="Unassembled WGS sequence"/>
</dbReference>
<reference evidence="1" key="1">
    <citation type="submission" date="2023-03" db="EMBL/GenBank/DDBJ databases">
        <title>Amycolatopsis taiwanensis NBRC 103393.</title>
        <authorList>
            <person name="Ichikawa N."/>
            <person name="Sato H."/>
            <person name="Tonouchi N."/>
        </authorList>
    </citation>
    <scope>NUCLEOTIDE SEQUENCE</scope>
    <source>
        <strain evidence="1">NBRC 103393</strain>
    </source>
</reference>
<name>A0A9W6VCF9_9PSEU</name>
<dbReference type="EMBL" id="BSTI01000001">
    <property type="protein sequence ID" value="GLY63710.1"/>
    <property type="molecule type" value="Genomic_DNA"/>
</dbReference>
<comment type="caution">
    <text evidence="1">The sequence shown here is derived from an EMBL/GenBank/DDBJ whole genome shotgun (WGS) entry which is preliminary data.</text>
</comment>
<accession>A0A9W6VCF9</accession>
<sequence>MSDETIDVGDGLKVPARLEITELYRRGYSVEIAASYSAESGSYEAGRVVVDRGKDGPEITGELLRLITVAKLLRRGVLETFWWSIQDRPPANARDDGPTPEVLRWVARLYRLALLSGDAPTQAVAEGLGVPRSTAARWATRARDQGLLTVSDPRGGRRV</sequence>
<evidence type="ECO:0000313" key="2">
    <source>
        <dbReference type="Proteomes" id="UP001165136"/>
    </source>
</evidence>